<dbReference type="InterPro" id="IPR036047">
    <property type="entry name" value="F-box-like_dom_sf"/>
</dbReference>
<reference evidence="1 2" key="1">
    <citation type="submission" date="2018-02" db="EMBL/GenBank/DDBJ databases">
        <title>The genomes of Aspergillus section Nigri reveals drivers in fungal speciation.</title>
        <authorList>
            <consortium name="DOE Joint Genome Institute"/>
            <person name="Vesth T.C."/>
            <person name="Nybo J."/>
            <person name="Theobald S."/>
            <person name="Brandl J."/>
            <person name="Frisvad J.C."/>
            <person name="Nielsen K.F."/>
            <person name="Lyhne E.K."/>
            <person name="Kogle M.E."/>
            <person name="Kuo A."/>
            <person name="Riley R."/>
            <person name="Clum A."/>
            <person name="Nolan M."/>
            <person name="Lipzen A."/>
            <person name="Salamov A."/>
            <person name="Henrissat B."/>
            <person name="Wiebenga A."/>
            <person name="De vries R.P."/>
            <person name="Grigoriev I.V."/>
            <person name="Mortensen U.H."/>
            <person name="Andersen M.R."/>
            <person name="Baker S.E."/>
        </authorList>
    </citation>
    <scope>NUCLEOTIDE SEQUENCE [LARGE SCALE GENOMIC DNA]</scope>
    <source>
        <strain evidence="1 2">CBS 121057</strain>
    </source>
</reference>
<gene>
    <name evidence="1" type="ORF">BO78DRAFT_373867</name>
</gene>
<name>A0A319E7J9_ASPSB</name>
<sequence>MPYTDFDSDDYGSNECYIEEIDDYGVICPRCCICSYNFRVEIDHLFNDRYCTEVRKGIKPGLCKADKLEDLSAFMQKGWWTLRRMNPVRTRCVSEAVGLNLKQADRTQLKKKAFARQATRRSTCRREPQYRLSYLPWEILHMVFGYLASQEVANVEQACGIQCGDTFWRSRISARLFHEITDLNDEDPDWRRLCLQLEGCLGESEALATRQFLLTCLDGVLEIARRQTEVESN</sequence>
<dbReference type="AlphaFoldDB" id="A0A319E7J9"/>
<dbReference type="OrthoDB" id="4381838at2759"/>
<evidence type="ECO:0000313" key="2">
    <source>
        <dbReference type="Proteomes" id="UP000248423"/>
    </source>
</evidence>
<evidence type="ECO:0000313" key="1">
    <source>
        <dbReference type="EMBL" id="PYI04105.1"/>
    </source>
</evidence>
<keyword evidence="2" id="KW-1185">Reference proteome</keyword>
<dbReference type="SUPFAM" id="SSF81383">
    <property type="entry name" value="F-box domain"/>
    <property type="match status" value="1"/>
</dbReference>
<proteinExistence type="predicted"/>
<dbReference type="Proteomes" id="UP000248423">
    <property type="component" value="Unassembled WGS sequence"/>
</dbReference>
<accession>A0A319E7J9</accession>
<organism evidence="1 2">
    <name type="scientific">Aspergillus sclerotiicarbonarius (strain CBS 121057 / IBT 28362)</name>
    <dbReference type="NCBI Taxonomy" id="1448318"/>
    <lineage>
        <taxon>Eukaryota</taxon>
        <taxon>Fungi</taxon>
        <taxon>Dikarya</taxon>
        <taxon>Ascomycota</taxon>
        <taxon>Pezizomycotina</taxon>
        <taxon>Eurotiomycetes</taxon>
        <taxon>Eurotiomycetidae</taxon>
        <taxon>Eurotiales</taxon>
        <taxon>Aspergillaceae</taxon>
        <taxon>Aspergillus</taxon>
        <taxon>Aspergillus subgen. Circumdati</taxon>
    </lineage>
</organism>
<dbReference type="VEuPathDB" id="FungiDB:BO78DRAFT_373867"/>
<dbReference type="EMBL" id="KZ826373">
    <property type="protein sequence ID" value="PYI04105.1"/>
    <property type="molecule type" value="Genomic_DNA"/>
</dbReference>
<protein>
    <recommendedName>
        <fullName evidence="3">F-box domain-containing protein</fullName>
    </recommendedName>
</protein>
<evidence type="ECO:0008006" key="3">
    <source>
        <dbReference type="Google" id="ProtNLM"/>
    </source>
</evidence>